<accession>A0ABU9YYV2</accession>
<dbReference type="EMBL" id="JBDIVE010000005">
    <property type="protein sequence ID" value="MEN3068905.1"/>
    <property type="molecule type" value="Genomic_DNA"/>
</dbReference>
<dbReference type="Proteomes" id="UP001410394">
    <property type="component" value="Unassembled WGS sequence"/>
</dbReference>
<protein>
    <recommendedName>
        <fullName evidence="3">Phospholipase D-like domain-containing protein</fullName>
    </recommendedName>
</protein>
<reference evidence="1 2" key="1">
    <citation type="journal article" date="2018" name="Int. J. Syst. Evol. Microbiol.">
        <title>Uliginosibacterium sediminicola sp. nov., isolated from freshwater sediment.</title>
        <authorList>
            <person name="Hwang W.M."/>
            <person name="Kim S.M."/>
            <person name="Kang K."/>
            <person name="Ahn T.Y."/>
        </authorList>
    </citation>
    <scope>NUCLEOTIDE SEQUENCE [LARGE SCALE GENOMIC DNA]</scope>
    <source>
        <strain evidence="1 2">M1-21</strain>
    </source>
</reference>
<sequence>MSFELLTLPDGYWTDRALVIAPYVDPRFMKELVKRLKPRRLCLVVDDGVRLEDIEKFKRSCKPHVELEVRLARATALVHIKAFYFEFVRENPRRRKRQLLFGSANATAAAFSGNRNAELIADADLSIQNDEELAGYFEQVFSAF</sequence>
<comment type="caution">
    <text evidence="1">The sequence shown here is derived from an EMBL/GenBank/DDBJ whole genome shotgun (WGS) entry which is preliminary data.</text>
</comment>
<dbReference type="Gene3D" id="3.30.870.10">
    <property type="entry name" value="Endonuclease Chain A"/>
    <property type="match status" value="1"/>
</dbReference>
<organism evidence="1 2">
    <name type="scientific">Uliginosibacterium sediminicola</name>
    <dbReference type="NCBI Taxonomy" id="2024550"/>
    <lineage>
        <taxon>Bacteria</taxon>
        <taxon>Pseudomonadati</taxon>
        <taxon>Pseudomonadota</taxon>
        <taxon>Betaproteobacteria</taxon>
        <taxon>Rhodocyclales</taxon>
        <taxon>Zoogloeaceae</taxon>
        <taxon>Uliginosibacterium</taxon>
    </lineage>
</organism>
<evidence type="ECO:0000313" key="1">
    <source>
        <dbReference type="EMBL" id="MEN3068905.1"/>
    </source>
</evidence>
<gene>
    <name evidence="1" type="ORF">ABDB84_10475</name>
</gene>
<dbReference type="RefSeq" id="WP_345919676.1">
    <property type="nucleotide sequence ID" value="NZ_JBDIVE010000005.1"/>
</dbReference>
<keyword evidence="2" id="KW-1185">Reference proteome</keyword>
<evidence type="ECO:0008006" key="3">
    <source>
        <dbReference type="Google" id="ProtNLM"/>
    </source>
</evidence>
<evidence type="ECO:0000313" key="2">
    <source>
        <dbReference type="Proteomes" id="UP001410394"/>
    </source>
</evidence>
<name>A0ABU9YYV2_9RHOO</name>
<proteinExistence type="predicted"/>